<dbReference type="GO" id="GO:0071376">
    <property type="term" value="P:cellular response to corticotropin-releasing hormone stimulus"/>
    <property type="evidence" value="ECO:0007669"/>
    <property type="project" value="TreeGrafter"/>
</dbReference>
<feature type="region of interest" description="Disordered" evidence="10">
    <location>
        <begin position="54"/>
        <end position="103"/>
    </location>
</feature>
<dbReference type="PANTHER" id="PTHR24085:SF4">
    <property type="entry name" value="NUCLEAR HORMONE RECEPTOR HR38-RELATED"/>
    <property type="match status" value="1"/>
</dbReference>
<evidence type="ECO:0000256" key="4">
    <source>
        <dbReference type="ARBA" id="ARBA00022833"/>
    </source>
</evidence>
<keyword evidence="5" id="KW-0805">Transcription regulation</keyword>
<feature type="region of interest" description="Disordered" evidence="10">
    <location>
        <begin position="1"/>
        <end position="36"/>
    </location>
</feature>
<keyword evidence="4" id="KW-0862">Zinc</keyword>
<evidence type="ECO:0000313" key="13">
    <source>
        <dbReference type="Proteomes" id="UP001165740"/>
    </source>
</evidence>
<evidence type="ECO:0000256" key="7">
    <source>
        <dbReference type="ARBA" id="ARBA00023163"/>
    </source>
</evidence>
<keyword evidence="8" id="KW-0675">Receptor</keyword>
<dbReference type="OMA" id="AYRVQPC"/>
<dbReference type="PROSITE" id="PS00031">
    <property type="entry name" value="NUCLEAR_REC_DBD_1"/>
    <property type="match status" value="1"/>
</dbReference>
<dbReference type="InterPro" id="IPR001628">
    <property type="entry name" value="Znf_hrmn_rcpt"/>
</dbReference>
<dbReference type="PRINTS" id="PR00398">
    <property type="entry name" value="STRDHORMONER"/>
</dbReference>
<dbReference type="PRINTS" id="PR01284">
    <property type="entry name" value="NUCLEARECPTR"/>
</dbReference>
<dbReference type="InterPro" id="IPR001723">
    <property type="entry name" value="Nuclear_hrmn_rcpt"/>
</dbReference>
<keyword evidence="6" id="KW-0238">DNA-binding</keyword>
<protein>
    <submittedName>
        <fullName evidence="14">Nuclear receptor subfamily 4 group A member 2-like isoform X1</fullName>
    </submittedName>
</protein>
<keyword evidence="3" id="KW-0863">Zinc-finger</keyword>
<feature type="region of interest" description="Disordered" evidence="10">
    <location>
        <begin position="167"/>
        <end position="278"/>
    </location>
</feature>
<dbReference type="PANTHER" id="PTHR24085">
    <property type="entry name" value="NUCLEAR HORMONE RECEPTOR"/>
    <property type="match status" value="1"/>
</dbReference>
<reference evidence="14" key="1">
    <citation type="submission" date="2025-08" db="UniProtKB">
        <authorList>
            <consortium name="RefSeq"/>
        </authorList>
    </citation>
    <scope>IDENTIFICATION</scope>
</reference>
<dbReference type="InterPro" id="IPR000536">
    <property type="entry name" value="Nucl_hrmn_rcpt_lig-bd"/>
</dbReference>
<evidence type="ECO:0000256" key="6">
    <source>
        <dbReference type="ARBA" id="ARBA00023125"/>
    </source>
</evidence>
<dbReference type="InterPro" id="IPR003070">
    <property type="entry name" value="NR4A1-3"/>
</dbReference>
<evidence type="ECO:0000313" key="14">
    <source>
        <dbReference type="RefSeq" id="XP_055870245.1"/>
    </source>
</evidence>
<dbReference type="GO" id="GO:0035259">
    <property type="term" value="F:nuclear glucocorticoid receptor binding"/>
    <property type="evidence" value="ECO:0007669"/>
    <property type="project" value="TreeGrafter"/>
</dbReference>
<keyword evidence="13" id="KW-1185">Reference proteome</keyword>
<organism evidence="13 14">
    <name type="scientific">Biomphalaria glabrata</name>
    <name type="common">Bloodfluke planorb</name>
    <name type="synonym">Freshwater snail</name>
    <dbReference type="NCBI Taxonomy" id="6526"/>
    <lineage>
        <taxon>Eukaryota</taxon>
        <taxon>Metazoa</taxon>
        <taxon>Spiralia</taxon>
        <taxon>Lophotrochozoa</taxon>
        <taxon>Mollusca</taxon>
        <taxon>Gastropoda</taxon>
        <taxon>Heterobranchia</taxon>
        <taxon>Euthyneura</taxon>
        <taxon>Panpulmonata</taxon>
        <taxon>Hygrophila</taxon>
        <taxon>Lymnaeoidea</taxon>
        <taxon>Planorbidae</taxon>
        <taxon>Biomphalaria</taxon>
    </lineage>
</organism>
<dbReference type="AlphaFoldDB" id="A0A9W2Z5F0"/>
<dbReference type="Pfam" id="PF00104">
    <property type="entry name" value="Hormone_recep"/>
    <property type="match status" value="1"/>
</dbReference>
<evidence type="ECO:0000256" key="9">
    <source>
        <dbReference type="ARBA" id="ARBA00023242"/>
    </source>
</evidence>
<feature type="domain" description="NR LBD" evidence="12">
    <location>
        <begin position="590"/>
        <end position="830"/>
    </location>
</feature>
<name>A0A9W2Z5F0_BIOGL</name>
<dbReference type="Gene3D" id="3.30.50.10">
    <property type="entry name" value="Erythroid Transcription Factor GATA-1, subunit A"/>
    <property type="match status" value="1"/>
</dbReference>
<dbReference type="CDD" id="cd06969">
    <property type="entry name" value="NR_DBD_NGFI-B"/>
    <property type="match status" value="1"/>
</dbReference>
<dbReference type="Pfam" id="PF00105">
    <property type="entry name" value="zf-C4"/>
    <property type="match status" value="1"/>
</dbReference>
<evidence type="ECO:0000259" key="11">
    <source>
        <dbReference type="PROSITE" id="PS51030"/>
    </source>
</evidence>
<keyword evidence="2" id="KW-0479">Metal-binding</keyword>
<feature type="compositionally biased region" description="Low complexity" evidence="10">
    <location>
        <begin position="235"/>
        <end position="272"/>
    </location>
</feature>
<dbReference type="GeneID" id="106069992"/>
<evidence type="ECO:0000256" key="1">
    <source>
        <dbReference type="ARBA" id="ARBA00004123"/>
    </source>
</evidence>
<sequence length="834" mass="92215">MKFKSISPSGTCTGDSTHRNRGITTSSHCPSPSFSGPGISSSYDFSRRYYLSHPYHQQHPHPGYHLHQQQQQQQQQLTAGHSSPHHPHHPQHDSESSLGGSLLGQDRPMLLLQSQASYETGGALAGSHFASGAYSNSLTSQTSMADINILAASFSLPMHDFQSDVTSYGGDDLSPDHFSPGYDNSQSSGLNFDHGHQQPHHVSSQGYLDTYDFDSGYGSHQREKHGSYATPSVPTTSNSITSINNNNSSSTASNKSNNNSTSSSSSSTNSSSLPNMFADPMPIDKYSVPPAHSMVEDVYGPGFPSHEADYYGQQQRYMEPSGKSHFAMDVSKVYQKHAFSEGGGAQDIVFPQSSLAYSDLDQKPTHLYCHGAYDTTGSVPPYCSDAPGLYQSYHPAFYSGQGGHCPPGMPFPSSGVPHANAYRGDLSLPMSAHHSSHMHHSHRRTSLTIPTPPNADNLELQKYQLQSPGTPPTPHNRSPPLRDGSQPIKESLLCAVCGDNAACQHYGVRTCEGCKGFFKRTVQKNAKYVCLADKNCPVDKRRRNRCQFCRFQKCLAVGMVKEVVRTDGLKGRRGRLPSKPKSPQESPPSPPVSLITALVRAHVDTCPDIPNLDYSQFQMSKTEDPHGGREESVRVFYNILLQSMDVLRAWADKIPGFTDLHKDDQELLFQSASLELFVLKAAYRSCLSRVQVNDEKIIFENGQVYHRLQCMKTFGEWINSIVEFGLSLHRMGLDISSLACMSALAMVTLRHGLREPEKMEELQMKIIDCLRDHCTYNSEAQRKPHFFSRILSKIAELRTLSREGLQCMTEVAKFDDAHSAPAVIQNYISNQLPF</sequence>
<dbReference type="PROSITE" id="PS51843">
    <property type="entry name" value="NR_LBD"/>
    <property type="match status" value="1"/>
</dbReference>
<dbReference type="GO" id="GO:0005667">
    <property type="term" value="C:transcription regulator complex"/>
    <property type="evidence" value="ECO:0007669"/>
    <property type="project" value="TreeGrafter"/>
</dbReference>
<dbReference type="SMART" id="SM00430">
    <property type="entry name" value="HOLI"/>
    <property type="match status" value="1"/>
</dbReference>
<proteinExistence type="predicted"/>
<feature type="region of interest" description="Disordered" evidence="10">
    <location>
        <begin position="568"/>
        <end position="591"/>
    </location>
</feature>
<keyword evidence="9" id="KW-0539">Nucleus</keyword>
<dbReference type="PRINTS" id="PR00047">
    <property type="entry name" value="STROIDFINGER"/>
</dbReference>
<dbReference type="SUPFAM" id="SSF57716">
    <property type="entry name" value="Glucocorticoid receptor-like (DNA-binding domain)"/>
    <property type="match status" value="1"/>
</dbReference>
<dbReference type="Proteomes" id="UP001165740">
    <property type="component" value="Chromosome 16"/>
</dbReference>
<feature type="compositionally biased region" description="Polar residues" evidence="10">
    <location>
        <begin position="1"/>
        <end position="15"/>
    </location>
</feature>
<dbReference type="RefSeq" id="XP_055870245.1">
    <property type="nucleotide sequence ID" value="XM_056014270.1"/>
</dbReference>
<dbReference type="SMART" id="SM00399">
    <property type="entry name" value="ZnF_C4"/>
    <property type="match status" value="1"/>
</dbReference>
<feature type="compositionally biased region" description="Basic residues" evidence="10">
    <location>
        <begin position="434"/>
        <end position="445"/>
    </location>
</feature>
<dbReference type="GO" id="GO:0004879">
    <property type="term" value="F:nuclear receptor activity"/>
    <property type="evidence" value="ECO:0007669"/>
    <property type="project" value="InterPro"/>
</dbReference>
<evidence type="ECO:0000256" key="10">
    <source>
        <dbReference type="SAM" id="MobiDB-lite"/>
    </source>
</evidence>
<dbReference type="GO" id="GO:0005634">
    <property type="term" value="C:nucleus"/>
    <property type="evidence" value="ECO:0007669"/>
    <property type="project" value="UniProtKB-SubCell"/>
</dbReference>
<dbReference type="OrthoDB" id="5952118at2759"/>
<evidence type="ECO:0000256" key="8">
    <source>
        <dbReference type="ARBA" id="ARBA00023170"/>
    </source>
</evidence>
<evidence type="ECO:0000256" key="2">
    <source>
        <dbReference type="ARBA" id="ARBA00022723"/>
    </source>
</evidence>
<comment type="subcellular location">
    <subcellularLocation>
        <location evidence="1">Nucleus</location>
    </subcellularLocation>
</comment>
<dbReference type="PROSITE" id="PS51030">
    <property type="entry name" value="NUCLEAR_REC_DBD_2"/>
    <property type="match status" value="1"/>
</dbReference>
<evidence type="ECO:0000256" key="5">
    <source>
        <dbReference type="ARBA" id="ARBA00023015"/>
    </source>
</evidence>
<feature type="region of interest" description="Disordered" evidence="10">
    <location>
        <begin position="426"/>
        <end position="485"/>
    </location>
</feature>
<feature type="compositionally biased region" description="Low complexity" evidence="10">
    <location>
        <begin position="65"/>
        <end position="77"/>
    </location>
</feature>
<feature type="domain" description="Nuclear receptor" evidence="11">
    <location>
        <begin position="491"/>
        <end position="566"/>
    </location>
</feature>
<evidence type="ECO:0000259" key="12">
    <source>
        <dbReference type="PROSITE" id="PS51843"/>
    </source>
</evidence>
<gene>
    <name evidence="14" type="primary">LOC106069992</name>
</gene>
<dbReference type="InterPro" id="IPR035500">
    <property type="entry name" value="NHR-like_dom_sf"/>
</dbReference>
<dbReference type="GO" id="GO:0000978">
    <property type="term" value="F:RNA polymerase II cis-regulatory region sequence-specific DNA binding"/>
    <property type="evidence" value="ECO:0007669"/>
    <property type="project" value="TreeGrafter"/>
</dbReference>
<dbReference type="GO" id="GO:0008270">
    <property type="term" value="F:zinc ion binding"/>
    <property type="evidence" value="ECO:0007669"/>
    <property type="project" value="UniProtKB-KW"/>
</dbReference>
<dbReference type="Gene3D" id="1.10.565.10">
    <property type="entry name" value="Retinoid X Receptor"/>
    <property type="match status" value="1"/>
</dbReference>
<dbReference type="InterPro" id="IPR013088">
    <property type="entry name" value="Znf_NHR/GATA"/>
</dbReference>
<dbReference type="FunFam" id="3.30.50.10:FF:000009">
    <property type="entry name" value="nuclear receptor subfamily 4 group A member 2"/>
    <property type="match status" value="1"/>
</dbReference>
<dbReference type="SUPFAM" id="SSF48508">
    <property type="entry name" value="Nuclear receptor ligand-binding domain"/>
    <property type="match status" value="1"/>
</dbReference>
<evidence type="ECO:0000256" key="3">
    <source>
        <dbReference type="ARBA" id="ARBA00022771"/>
    </source>
</evidence>
<keyword evidence="7" id="KW-0804">Transcription</keyword>
<accession>A0A9W2Z5F0</accession>